<evidence type="ECO:0000313" key="2">
    <source>
        <dbReference type="EMBL" id="CAF1015330.1"/>
    </source>
</evidence>
<feature type="transmembrane region" description="Helical" evidence="1">
    <location>
        <begin position="63"/>
        <end position="84"/>
    </location>
</feature>
<keyword evidence="1" id="KW-0812">Transmembrane</keyword>
<proteinExistence type="predicted"/>
<dbReference type="Pfam" id="PF13516">
    <property type="entry name" value="LRR_6"/>
    <property type="match status" value="1"/>
</dbReference>
<sequence>MADKFKKYFDPLKSKVKSSYSNSPLGLGFDLIEAKTSVDSAIIAIALCSILAIYLVFGWCNDFLCNFIGLIYGAYVSSMAILLSDTSNQKQLLMYWIIYSTLDLGSNERAVNIGQHLADALRYNTTLTTLELGWNKIGDTGTEYLADALYENMVI</sequence>
<organism evidence="2 3">
    <name type="scientific">Rotaria sordida</name>
    <dbReference type="NCBI Taxonomy" id="392033"/>
    <lineage>
        <taxon>Eukaryota</taxon>
        <taxon>Metazoa</taxon>
        <taxon>Spiralia</taxon>
        <taxon>Gnathifera</taxon>
        <taxon>Rotifera</taxon>
        <taxon>Eurotatoria</taxon>
        <taxon>Bdelloidea</taxon>
        <taxon>Philodinida</taxon>
        <taxon>Philodinidae</taxon>
        <taxon>Rotaria</taxon>
    </lineage>
</organism>
<keyword evidence="1" id="KW-1133">Transmembrane helix</keyword>
<name>A0A814HU11_9BILA</name>
<dbReference type="Gene3D" id="3.80.10.10">
    <property type="entry name" value="Ribonuclease Inhibitor"/>
    <property type="match status" value="1"/>
</dbReference>
<reference evidence="2" key="1">
    <citation type="submission" date="2021-02" db="EMBL/GenBank/DDBJ databases">
        <authorList>
            <person name="Nowell W R."/>
        </authorList>
    </citation>
    <scope>NUCLEOTIDE SEQUENCE</scope>
</reference>
<dbReference type="AlphaFoldDB" id="A0A814HU11"/>
<keyword evidence="1" id="KW-0472">Membrane</keyword>
<accession>A0A814HU11</accession>
<dbReference type="InterPro" id="IPR032675">
    <property type="entry name" value="LRR_dom_sf"/>
</dbReference>
<feature type="transmembrane region" description="Helical" evidence="1">
    <location>
        <begin position="38"/>
        <end position="57"/>
    </location>
</feature>
<dbReference type="SUPFAM" id="SSF52047">
    <property type="entry name" value="RNI-like"/>
    <property type="match status" value="1"/>
</dbReference>
<dbReference type="Proteomes" id="UP000663889">
    <property type="component" value="Unassembled WGS sequence"/>
</dbReference>
<protein>
    <submittedName>
        <fullName evidence="2">Uncharacterized protein</fullName>
    </submittedName>
</protein>
<comment type="caution">
    <text evidence="2">The sequence shown here is derived from an EMBL/GenBank/DDBJ whole genome shotgun (WGS) entry which is preliminary data.</text>
</comment>
<evidence type="ECO:0000256" key="1">
    <source>
        <dbReference type="SAM" id="Phobius"/>
    </source>
</evidence>
<evidence type="ECO:0000313" key="3">
    <source>
        <dbReference type="Proteomes" id="UP000663889"/>
    </source>
</evidence>
<dbReference type="InterPro" id="IPR001611">
    <property type="entry name" value="Leu-rich_rpt"/>
</dbReference>
<dbReference type="EMBL" id="CAJNOU010000499">
    <property type="protein sequence ID" value="CAF1015330.1"/>
    <property type="molecule type" value="Genomic_DNA"/>
</dbReference>
<gene>
    <name evidence="2" type="ORF">SEV965_LOCUS11514</name>
</gene>